<dbReference type="AlphaFoldDB" id="A0AAD6ZL01"/>
<proteinExistence type="predicted"/>
<gene>
    <name evidence="5" type="ORF">DFH08DRAFT_884718</name>
</gene>
<evidence type="ECO:0000313" key="6">
    <source>
        <dbReference type="Proteomes" id="UP001218218"/>
    </source>
</evidence>
<keyword evidence="6" id="KW-1185">Reference proteome</keyword>
<keyword evidence="3" id="KW-0472">Membrane</keyword>
<keyword evidence="3" id="KW-0812">Transmembrane</keyword>
<evidence type="ECO:0000256" key="2">
    <source>
        <dbReference type="SAM" id="MobiDB-lite"/>
    </source>
</evidence>
<evidence type="ECO:0000256" key="4">
    <source>
        <dbReference type="SAM" id="SignalP"/>
    </source>
</evidence>
<organism evidence="5 6">
    <name type="scientific">Mycena albidolilacea</name>
    <dbReference type="NCBI Taxonomy" id="1033008"/>
    <lineage>
        <taxon>Eukaryota</taxon>
        <taxon>Fungi</taxon>
        <taxon>Dikarya</taxon>
        <taxon>Basidiomycota</taxon>
        <taxon>Agaricomycotina</taxon>
        <taxon>Agaricomycetes</taxon>
        <taxon>Agaricomycetidae</taxon>
        <taxon>Agaricales</taxon>
        <taxon>Marasmiineae</taxon>
        <taxon>Mycenaceae</taxon>
        <taxon>Mycena</taxon>
    </lineage>
</organism>
<feature type="coiled-coil region" evidence="1">
    <location>
        <begin position="214"/>
        <end position="241"/>
    </location>
</feature>
<reference evidence="5" key="1">
    <citation type="submission" date="2023-03" db="EMBL/GenBank/DDBJ databases">
        <title>Massive genome expansion in bonnet fungi (Mycena s.s.) driven by repeated elements and novel gene families across ecological guilds.</title>
        <authorList>
            <consortium name="Lawrence Berkeley National Laboratory"/>
            <person name="Harder C.B."/>
            <person name="Miyauchi S."/>
            <person name="Viragh M."/>
            <person name="Kuo A."/>
            <person name="Thoen E."/>
            <person name="Andreopoulos B."/>
            <person name="Lu D."/>
            <person name="Skrede I."/>
            <person name="Drula E."/>
            <person name="Henrissat B."/>
            <person name="Morin E."/>
            <person name="Kohler A."/>
            <person name="Barry K."/>
            <person name="LaButti K."/>
            <person name="Morin E."/>
            <person name="Salamov A."/>
            <person name="Lipzen A."/>
            <person name="Mereny Z."/>
            <person name="Hegedus B."/>
            <person name="Baldrian P."/>
            <person name="Stursova M."/>
            <person name="Weitz H."/>
            <person name="Taylor A."/>
            <person name="Grigoriev I.V."/>
            <person name="Nagy L.G."/>
            <person name="Martin F."/>
            <person name="Kauserud H."/>
        </authorList>
    </citation>
    <scope>NUCLEOTIDE SEQUENCE</scope>
    <source>
        <strain evidence="5">CBHHK002</strain>
    </source>
</reference>
<feature type="transmembrane region" description="Helical" evidence="3">
    <location>
        <begin position="147"/>
        <end position="169"/>
    </location>
</feature>
<feature type="compositionally biased region" description="Polar residues" evidence="2">
    <location>
        <begin position="194"/>
        <end position="206"/>
    </location>
</feature>
<accession>A0AAD6ZL01</accession>
<feature type="region of interest" description="Disordered" evidence="2">
    <location>
        <begin position="192"/>
        <end position="213"/>
    </location>
</feature>
<evidence type="ECO:0000256" key="1">
    <source>
        <dbReference type="SAM" id="Coils"/>
    </source>
</evidence>
<feature type="signal peptide" evidence="4">
    <location>
        <begin position="1"/>
        <end position="18"/>
    </location>
</feature>
<comment type="caution">
    <text evidence="5">The sequence shown here is derived from an EMBL/GenBank/DDBJ whole genome shotgun (WGS) entry which is preliminary data.</text>
</comment>
<protein>
    <submittedName>
        <fullName evidence="5">Uncharacterized protein</fullName>
    </submittedName>
</protein>
<sequence length="296" mass="30406">MKLATPLSLAIRLGVVAAQLAGEQTLTSSHSFSFPTEFGVGPVLSLSTEIPGPTTGGPVATVRVTTTVPVPISTITVSSAALSSSAISTSTSPSFSSTIGETASSAVSTGAVIIPSPTSLTTDGPANTSVVADTTPVVKRLGLPRPAVIGIALGAILLAVVAAVIFWLLRRPRSKSGHSSRIVLDAEAAPAAEQMSSTGANTSPLSYSAGEDPNVCQSQRLAQLEHQTRALQQEIDALRGFSLNGSESEFSTGYSVNAAQKQKFDSLAARAGQLRVYREPDPAEDVPPEYVFSSGN</sequence>
<evidence type="ECO:0000313" key="5">
    <source>
        <dbReference type="EMBL" id="KAJ7327526.1"/>
    </source>
</evidence>
<dbReference type="Proteomes" id="UP001218218">
    <property type="component" value="Unassembled WGS sequence"/>
</dbReference>
<name>A0AAD6ZL01_9AGAR</name>
<keyword evidence="3" id="KW-1133">Transmembrane helix</keyword>
<evidence type="ECO:0000256" key="3">
    <source>
        <dbReference type="SAM" id="Phobius"/>
    </source>
</evidence>
<keyword evidence="1" id="KW-0175">Coiled coil</keyword>
<dbReference type="EMBL" id="JARIHO010000041">
    <property type="protein sequence ID" value="KAJ7327526.1"/>
    <property type="molecule type" value="Genomic_DNA"/>
</dbReference>
<feature type="chain" id="PRO_5042045890" evidence="4">
    <location>
        <begin position="19"/>
        <end position="296"/>
    </location>
</feature>
<keyword evidence="4" id="KW-0732">Signal</keyword>